<reference evidence="1 3" key="2">
    <citation type="journal article" date="2014" name="BMC Genomics">
        <title>An improved genome release (version Mt4.0) for the model legume Medicago truncatula.</title>
        <authorList>
            <person name="Tang H."/>
            <person name="Krishnakumar V."/>
            <person name="Bidwell S."/>
            <person name="Rosen B."/>
            <person name="Chan A."/>
            <person name="Zhou S."/>
            <person name="Gentzbittel L."/>
            <person name="Childs K.L."/>
            <person name="Yandell M."/>
            <person name="Gundlach H."/>
            <person name="Mayer K.F."/>
            <person name="Schwartz D.C."/>
            <person name="Town C.D."/>
        </authorList>
    </citation>
    <scope>GENOME REANNOTATION</scope>
    <source>
        <strain evidence="2 3">cv. Jemalong A17</strain>
    </source>
</reference>
<gene>
    <name evidence="1" type="ordered locus">MTR_5g035570</name>
</gene>
<sequence length="66" mass="7878">MPTRKQMKEICKKLIWNELGDKFNYYKRFSTPNKPYWKHNGDDLMIAPVATLHLLEAIAHTDVNFR</sequence>
<evidence type="ECO:0000313" key="3">
    <source>
        <dbReference type="Proteomes" id="UP000002051"/>
    </source>
</evidence>
<keyword evidence="3" id="KW-1185">Reference proteome</keyword>
<protein>
    <submittedName>
        <fullName evidence="1 2">Uncharacterized protein</fullName>
    </submittedName>
</protein>
<name>G7K463_MEDTR</name>
<dbReference type="Proteomes" id="UP000002051">
    <property type="component" value="Chromosome 5"/>
</dbReference>
<accession>G7K463</accession>
<evidence type="ECO:0000313" key="2">
    <source>
        <dbReference type="EnsemblPlants" id="AES96308"/>
    </source>
</evidence>
<dbReference type="PaxDb" id="3880-AES96308"/>
<evidence type="ECO:0000313" key="1">
    <source>
        <dbReference type="EMBL" id="AES96308.1"/>
    </source>
</evidence>
<reference evidence="2" key="3">
    <citation type="submission" date="2015-04" db="UniProtKB">
        <authorList>
            <consortium name="EnsemblPlants"/>
        </authorList>
    </citation>
    <scope>IDENTIFICATION</scope>
    <source>
        <strain evidence="2">cv. Jemalong A17</strain>
    </source>
</reference>
<dbReference type="EMBL" id="CM001221">
    <property type="protein sequence ID" value="AES96308.1"/>
    <property type="molecule type" value="Genomic_DNA"/>
</dbReference>
<dbReference type="AlphaFoldDB" id="G7K463"/>
<dbReference type="HOGENOM" id="CLU_2835000_0_0_1"/>
<dbReference type="EnsemblPlants" id="AES96308">
    <property type="protein sequence ID" value="AES96308"/>
    <property type="gene ID" value="MTR_5g035570"/>
</dbReference>
<organism evidence="1 3">
    <name type="scientific">Medicago truncatula</name>
    <name type="common">Barrel medic</name>
    <name type="synonym">Medicago tribuloides</name>
    <dbReference type="NCBI Taxonomy" id="3880"/>
    <lineage>
        <taxon>Eukaryota</taxon>
        <taxon>Viridiplantae</taxon>
        <taxon>Streptophyta</taxon>
        <taxon>Embryophyta</taxon>
        <taxon>Tracheophyta</taxon>
        <taxon>Spermatophyta</taxon>
        <taxon>Magnoliopsida</taxon>
        <taxon>eudicotyledons</taxon>
        <taxon>Gunneridae</taxon>
        <taxon>Pentapetalae</taxon>
        <taxon>rosids</taxon>
        <taxon>fabids</taxon>
        <taxon>Fabales</taxon>
        <taxon>Fabaceae</taxon>
        <taxon>Papilionoideae</taxon>
        <taxon>50 kb inversion clade</taxon>
        <taxon>NPAAA clade</taxon>
        <taxon>Hologalegina</taxon>
        <taxon>IRL clade</taxon>
        <taxon>Trifolieae</taxon>
        <taxon>Medicago</taxon>
    </lineage>
</organism>
<reference evidence="1 3" key="1">
    <citation type="journal article" date="2011" name="Nature">
        <title>The Medicago genome provides insight into the evolution of rhizobial symbioses.</title>
        <authorList>
            <person name="Young N.D."/>
            <person name="Debelle F."/>
            <person name="Oldroyd G.E."/>
            <person name="Geurts R."/>
            <person name="Cannon S.B."/>
            <person name="Udvardi M.K."/>
            <person name="Benedito V.A."/>
            <person name="Mayer K.F."/>
            <person name="Gouzy J."/>
            <person name="Schoof H."/>
            <person name="Van de Peer Y."/>
            <person name="Proost S."/>
            <person name="Cook D.R."/>
            <person name="Meyers B.C."/>
            <person name="Spannagl M."/>
            <person name="Cheung F."/>
            <person name="De Mita S."/>
            <person name="Krishnakumar V."/>
            <person name="Gundlach H."/>
            <person name="Zhou S."/>
            <person name="Mudge J."/>
            <person name="Bharti A.K."/>
            <person name="Murray J.D."/>
            <person name="Naoumkina M.A."/>
            <person name="Rosen B."/>
            <person name="Silverstein K.A."/>
            <person name="Tang H."/>
            <person name="Rombauts S."/>
            <person name="Zhao P.X."/>
            <person name="Zhou P."/>
            <person name="Barbe V."/>
            <person name="Bardou P."/>
            <person name="Bechner M."/>
            <person name="Bellec A."/>
            <person name="Berger A."/>
            <person name="Berges H."/>
            <person name="Bidwell S."/>
            <person name="Bisseling T."/>
            <person name="Choisne N."/>
            <person name="Couloux A."/>
            <person name="Denny R."/>
            <person name="Deshpande S."/>
            <person name="Dai X."/>
            <person name="Doyle J.J."/>
            <person name="Dudez A.M."/>
            <person name="Farmer A.D."/>
            <person name="Fouteau S."/>
            <person name="Franken C."/>
            <person name="Gibelin C."/>
            <person name="Gish J."/>
            <person name="Goldstein S."/>
            <person name="Gonzalez A.J."/>
            <person name="Green P.J."/>
            <person name="Hallab A."/>
            <person name="Hartog M."/>
            <person name="Hua A."/>
            <person name="Humphray S.J."/>
            <person name="Jeong D.H."/>
            <person name="Jing Y."/>
            <person name="Jocker A."/>
            <person name="Kenton S.M."/>
            <person name="Kim D.J."/>
            <person name="Klee K."/>
            <person name="Lai H."/>
            <person name="Lang C."/>
            <person name="Lin S."/>
            <person name="Macmil S.L."/>
            <person name="Magdelenat G."/>
            <person name="Matthews L."/>
            <person name="McCorrison J."/>
            <person name="Monaghan E.L."/>
            <person name="Mun J.H."/>
            <person name="Najar F.Z."/>
            <person name="Nicholson C."/>
            <person name="Noirot C."/>
            <person name="O'Bleness M."/>
            <person name="Paule C.R."/>
            <person name="Poulain J."/>
            <person name="Prion F."/>
            <person name="Qin B."/>
            <person name="Qu C."/>
            <person name="Retzel E.F."/>
            <person name="Riddle C."/>
            <person name="Sallet E."/>
            <person name="Samain S."/>
            <person name="Samson N."/>
            <person name="Sanders I."/>
            <person name="Saurat O."/>
            <person name="Scarpelli C."/>
            <person name="Schiex T."/>
            <person name="Segurens B."/>
            <person name="Severin A.J."/>
            <person name="Sherrier D.J."/>
            <person name="Shi R."/>
            <person name="Sims S."/>
            <person name="Singer S.R."/>
            <person name="Sinharoy S."/>
            <person name="Sterck L."/>
            <person name="Viollet A."/>
            <person name="Wang B.B."/>
            <person name="Wang K."/>
            <person name="Wang M."/>
            <person name="Wang X."/>
            <person name="Warfsmann J."/>
            <person name="Weissenbach J."/>
            <person name="White D.D."/>
            <person name="White J.D."/>
            <person name="Wiley G.B."/>
            <person name="Wincker P."/>
            <person name="Xing Y."/>
            <person name="Yang L."/>
            <person name="Yao Z."/>
            <person name="Ying F."/>
            <person name="Zhai J."/>
            <person name="Zhou L."/>
            <person name="Zuber A."/>
            <person name="Denarie J."/>
            <person name="Dixon R.A."/>
            <person name="May G.D."/>
            <person name="Schwartz D.C."/>
            <person name="Rogers J."/>
            <person name="Quetier F."/>
            <person name="Town C.D."/>
            <person name="Roe B.A."/>
        </authorList>
    </citation>
    <scope>NUCLEOTIDE SEQUENCE [LARGE SCALE GENOMIC DNA]</scope>
    <source>
        <strain evidence="1">A17</strain>
        <strain evidence="2 3">cv. Jemalong A17</strain>
    </source>
</reference>
<proteinExistence type="predicted"/>